<dbReference type="PIRSF" id="PIRSF000190">
    <property type="entry name" value="Pyd_amn-ph_oxd"/>
    <property type="match status" value="1"/>
</dbReference>
<keyword evidence="11" id="KW-1185">Reference proteome</keyword>
<keyword evidence="7" id="KW-0560">Oxidoreductase</keyword>
<reference evidence="10 11" key="1">
    <citation type="journal article" date="2012" name="Eukaryot. Cell">
        <title>Genome sequence of the Trichosporon asahii environmental strain CBS 8904.</title>
        <authorList>
            <person name="Yang R.Y."/>
            <person name="Li H.T."/>
            <person name="Zhu H."/>
            <person name="Zhou G.P."/>
            <person name="Wang M."/>
            <person name="Wang L."/>
        </authorList>
    </citation>
    <scope>NUCLEOTIDE SEQUENCE [LARGE SCALE GENOMIC DNA]</scope>
    <source>
        <strain evidence="10 11">CBS 8904</strain>
    </source>
</reference>
<sequence length="232" mass="26185">MSPNSSDPTATQATASGVKLTAHNQYKAERLLAGDMPADPIQYFKDWLEAALHGPYPVKEPEAMVLSTATASGVPSSRVVLLKEVDDRGFIFFTNYDSRKGHELAENPVAALSFHWKETSKQVRAVGRVEKLSREESQAYFDSRPRGSRIGAWASEQSQPVGEEELAQRVHEFEKKFEGQEQVPCPPHWGGFRLVPFELEFWAGQPSRLHDRFRYSRLKDGEGKWDVNRLAP</sequence>
<dbReference type="UniPathway" id="UPA01068">
    <property type="reaction ID" value="UER00304"/>
</dbReference>
<dbReference type="InterPro" id="IPR019740">
    <property type="entry name" value="Pyridox_Oxase_CS"/>
</dbReference>
<dbReference type="Proteomes" id="UP000006757">
    <property type="component" value="Unassembled WGS sequence"/>
</dbReference>
<dbReference type="Gene3D" id="2.30.110.10">
    <property type="entry name" value="Electron Transport, Fmn-binding Protein, Chain A"/>
    <property type="match status" value="1"/>
</dbReference>
<dbReference type="eggNOG" id="KOG2586">
    <property type="taxonomic scope" value="Eukaryota"/>
</dbReference>
<evidence type="ECO:0000256" key="6">
    <source>
        <dbReference type="ARBA" id="ARBA00022643"/>
    </source>
</evidence>
<dbReference type="EC" id="1.4.3.5" evidence="4"/>
<keyword evidence="6" id="KW-0288">FMN</keyword>
<dbReference type="InterPro" id="IPR012349">
    <property type="entry name" value="Split_barrel_FMN-bd"/>
</dbReference>
<feature type="domain" description="Pyridoxamine 5'-phosphate oxidase N-terminal" evidence="8">
    <location>
        <begin position="58"/>
        <end position="163"/>
    </location>
</feature>
<proteinExistence type="inferred from homology"/>
<dbReference type="Pfam" id="PF10590">
    <property type="entry name" value="PNP_phzG_C"/>
    <property type="match status" value="1"/>
</dbReference>
<evidence type="ECO:0000256" key="4">
    <source>
        <dbReference type="ARBA" id="ARBA00012801"/>
    </source>
</evidence>
<comment type="caution">
    <text evidence="10">The sequence shown here is derived from an EMBL/GenBank/DDBJ whole genome shotgun (WGS) entry which is preliminary data.</text>
</comment>
<evidence type="ECO:0000259" key="9">
    <source>
        <dbReference type="Pfam" id="PF10590"/>
    </source>
</evidence>
<evidence type="ECO:0000256" key="2">
    <source>
        <dbReference type="ARBA" id="ARBA00004738"/>
    </source>
</evidence>
<feature type="domain" description="Pyridoxine 5'-phosphate oxidase dimerisation C-terminal" evidence="9">
    <location>
        <begin position="189"/>
        <end position="232"/>
    </location>
</feature>
<evidence type="ECO:0000256" key="5">
    <source>
        <dbReference type="ARBA" id="ARBA00022630"/>
    </source>
</evidence>
<keyword evidence="5" id="KW-0285">Flavoprotein</keyword>
<evidence type="ECO:0000259" key="8">
    <source>
        <dbReference type="Pfam" id="PF01243"/>
    </source>
</evidence>
<dbReference type="EMBL" id="AMBO01000310">
    <property type="protein sequence ID" value="EKD01816.1"/>
    <property type="molecule type" value="Genomic_DNA"/>
</dbReference>
<dbReference type="STRING" id="1220162.K1VM66"/>
<dbReference type="InterPro" id="IPR019576">
    <property type="entry name" value="Pyridoxamine_oxidase_dimer_C"/>
</dbReference>
<dbReference type="AlphaFoldDB" id="K1VM66"/>
<evidence type="ECO:0000256" key="3">
    <source>
        <dbReference type="ARBA" id="ARBA00005037"/>
    </source>
</evidence>
<dbReference type="InterPro" id="IPR000659">
    <property type="entry name" value="Pyridox_Oxase"/>
</dbReference>
<dbReference type="OrthoDB" id="303614at2759"/>
<gene>
    <name evidence="10" type="ORF">A1Q2_03879</name>
</gene>
<dbReference type="GO" id="GO:0004733">
    <property type="term" value="F:pyridoxamine phosphate oxidase activity"/>
    <property type="evidence" value="ECO:0007669"/>
    <property type="project" value="UniProtKB-EC"/>
</dbReference>
<evidence type="ECO:0000256" key="1">
    <source>
        <dbReference type="ARBA" id="ARBA00001917"/>
    </source>
</evidence>
<dbReference type="PANTHER" id="PTHR10851">
    <property type="entry name" value="PYRIDOXINE-5-PHOSPHATE OXIDASE"/>
    <property type="match status" value="1"/>
</dbReference>
<dbReference type="PANTHER" id="PTHR10851:SF0">
    <property type="entry name" value="PYRIDOXINE-5'-PHOSPHATE OXIDASE"/>
    <property type="match status" value="1"/>
</dbReference>
<dbReference type="PROSITE" id="PS01064">
    <property type="entry name" value="PYRIDOX_OXIDASE"/>
    <property type="match status" value="1"/>
</dbReference>
<evidence type="ECO:0000313" key="10">
    <source>
        <dbReference type="EMBL" id="EKD01816.1"/>
    </source>
</evidence>
<comment type="cofactor">
    <cofactor evidence="1">
        <name>FMN</name>
        <dbReference type="ChEBI" id="CHEBI:58210"/>
    </cofactor>
</comment>
<accession>K1VM66</accession>
<evidence type="ECO:0000256" key="7">
    <source>
        <dbReference type="ARBA" id="ARBA00023002"/>
    </source>
</evidence>
<dbReference type="HOGENOM" id="CLU_032263_2_2_1"/>
<evidence type="ECO:0000313" key="11">
    <source>
        <dbReference type="Proteomes" id="UP000006757"/>
    </source>
</evidence>
<dbReference type="Pfam" id="PF01243">
    <property type="entry name" value="PNPOx_N"/>
    <property type="match status" value="1"/>
</dbReference>
<dbReference type="SUPFAM" id="SSF50475">
    <property type="entry name" value="FMN-binding split barrel"/>
    <property type="match status" value="1"/>
</dbReference>
<dbReference type="OMA" id="LYEANAM"/>
<dbReference type="GO" id="GO:0008615">
    <property type="term" value="P:pyridoxine biosynthetic process"/>
    <property type="evidence" value="ECO:0007669"/>
    <property type="project" value="InterPro"/>
</dbReference>
<dbReference type="GO" id="GO:0010181">
    <property type="term" value="F:FMN binding"/>
    <property type="evidence" value="ECO:0007669"/>
    <property type="project" value="InterPro"/>
</dbReference>
<name>K1VM66_TRIAC</name>
<comment type="pathway">
    <text evidence="2">Cofactor metabolism; pyridoxal 5'-phosphate salvage; pyridoxal 5'-phosphate from pyridoxamine 5'-phosphate: step 1/1.</text>
</comment>
<dbReference type="HAMAP" id="MF_01629">
    <property type="entry name" value="PdxH"/>
    <property type="match status" value="1"/>
</dbReference>
<dbReference type="NCBIfam" id="TIGR00558">
    <property type="entry name" value="pdxH"/>
    <property type="match status" value="1"/>
</dbReference>
<comment type="pathway">
    <text evidence="3">Cofactor metabolism; pyridoxal 5'-phosphate salvage; pyridoxal 5'-phosphate from pyridoxine 5'-phosphate: step 1/1.</text>
</comment>
<dbReference type="NCBIfam" id="NF004231">
    <property type="entry name" value="PRK05679.1"/>
    <property type="match status" value="1"/>
</dbReference>
<dbReference type="InterPro" id="IPR011576">
    <property type="entry name" value="Pyridox_Oxase_N"/>
</dbReference>
<dbReference type="FunCoup" id="K1VM66">
    <property type="interactions" value="124"/>
</dbReference>
<dbReference type="InParanoid" id="K1VM66"/>
<organism evidence="10 11">
    <name type="scientific">Trichosporon asahii var. asahii (strain CBS 8904)</name>
    <name type="common">Yeast</name>
    <dbReference type="NCBI Taxonomy" id="1220162"/>
    <lineage>
        <taxon>Eukaryota</taxon>
        <taxon>Fungi</taxon>
        <taxon>Dikarya</taxon>
        <taxon>Basidiomycota</taxon>
        <taxon>Agaricomycotina</taxon>
        <taxon>Tremellomycetes</taxon>
        <taxon>Trichosporonales</taxon>
        <taxon>Trichosporonaceae</taxon>
        <taxon>Trichosporon</taxon>
    </lineage>
</organism>
<protein>
    <recommendedName>
        <fullName evidence="4">pyridoxal 5'-phosphate synthase</fullName>
        <ecNumber evidence="4">1.4.3.5</ecNumber>
    </recommendedName>
</protein>